<dbReference type="Proteomes" id="UP000263435">
    <property type="component" value="Segment"/>
</dbReference>
<dbReference type="EMBL" id="MH645904">
    <property type="protein sequence ID" value="AXQ66627.1"/>
    <property type="molecule type" value="Genomic_DNA"/>
</dbReference>
<accession>A0A385E703</accession>
<name>A0A385E703_9CAUD</name>
<evidence type="ECO:0000313" key="1">
    <source>
        <dbReference type="EMBL" id="AXQ66627.1"/>
    </source>
</evidence>
<proteinExistence type="predicted"/>
<organism evidence="1 2">
    <name type="scientific">Vibrio phage vB_VpS_PG07</name>
    <dbReference type="NCBI Taxonomy" id="2301664"/>
    <lineage>
        <taxon>Viruses</taxon>
        <taxon>Duplodnaviria</taxon>
        <taxon>Heunggongvirae</taxon>
        <taxon>Uroviricota</taxon>
        <taxon>Caudoviricetes</taxon>
        <taxon>Demerecviridae</taxon>
        <taxon>Pogseptimavirus</taxon>
        <taxon>Pogseptimavirus PG07</taxon>
    </lineage>
</organism>
<sequence length="129" mass="14587">MHYREACQVLAEGEPAPEDMCNIACGCCAGEWSSIQSSIYRLGDDKPTVYKNYVGQENCEYVLSTAGGYQEMYQCPNCSKDGDVVFLYNIAESGNLGPHDRYRLAQLIVEEHDLQNRLKSVTEEIRQYT</sequence>
<dbReference type="GeneID" id="54999352"/>
<keyword evidence="2" id="KW-1185">Reference proteome</keyword>
<protein>
    <submittedName>
        <fullName evidence="1">Uncharacterized protein</fullName>
    </submittedName>
</protein>
<evidence type="ECO:0000313" key="2">
    <source>
        <dbReference type="Proteomes" id="UP000263435"/>
    </source>
</evidence>
<reference evidence="1 2" key="1">
    <citation type="submission" date="2018-07" db="EMBL/GenBank/DDBJ databases">
        <title>Sequencing of PG07.</title>
        <authorList>
            <person name="Ding T."/>
        </authorList>
    </citation>
    <scope>NUCLEOTIDE SEQUENCE [LARGE SCALE GENOMIC DNA]</scope>
</reference>
<dbReference type="KEGG" id="vg:54999352"/>
<dbReference type="RefSeq" id="YP_009808449.1">
    <property type="nucleotide sequence ID" value="NC_048041.1"/>
</dbReference>